<evidence type="ECO:0000313" key="2">
    <source>
        <dbReference type="Proteomes" id="UP000298061"/>
    </source>
</evidence>
<dbReference type="Proteomes" id="UP000298061">
    <property type="component" value="Unassembled WGS sequence"/>
</dbReference>
<sequence length="168" mass="18730">MPAKTDGTHDDIVFATMVPGDIGGKACFQHLPGVNLVQAADVKGGLMLANAKATPMIGKETDRNGYIKICLQWPCYDEPHVECIELGHGSSIMTLSLVYQVAAITCEWFKATRKARTRSNGTYKEWKVASKETSDGVHENHMVLRGLRHIGREYWVPILYWNPPDSRT</sequence>
<proteinExistence type="predicted"/>
<organism evidence="1 2">
    <name type="scientific">Hericium alpestre</name>
    <dbReference type="NCBI Taxonomy" id="135208"/>
    <lineage>
        <taxon>Eukaryota</taxon>
        <taxon>Fungi</taxon>
        <taxon>Dikarya</taxon>
        <taxon>Basidiomycota</taxon>
        <taxon>Agaricomycotina</taxon>
        <taxon>Agaricomycetes</taxon>
        <taxon>Russulales</taxon>
        <taxon>Hericiaceae</taxon>
        <taxon>Hericium</taxon>
    </lineage>
</organism>
<reference evidence="1 2" key="1">
    <citation type="submission" date="2019-02" db="EMBL/GenBank/DDBJ databases">
        <title>Genome sequencing of the rare red list fungi Hericium alpestre (H. flagellum).</title>
        <authorList>
            <person name="Buettner E."/>
            <person name="Kellner H."/>
        </authorList>
    </citation>
    <scope>NUCLEOTIDE SEQUENCE [LARGE SCALE GENOMIC DNA]</scope>
    <source>
        <strain evidence="1 2">DSM 108284</strain>
    </source>
</reference>
<keyword evidence="2" id="KW-1185">Reference proteome</keyword>
<dbReference type="AlphaFoldDB" id="A0A4Z0A568"/>
<gene>
    <name evidence="1" type="ORF">EWM64_g3191</name>
</gene>
<accession>A0A4Z0A568</accession>
<evidence type="ECO:0000313" key="1">
    <source>
        <dbReference type="EMBL" id="TFY80828.1"/>
    </source>
</evidence>
<name>A0A4Z0A568_9AGAM</name>
<dbReference type="EMBL" id="SFCI01000283">
    <property type="protein sequence ID" value="TFY80828.1"/>
    <property type="molecule type" value="Genomic_DNA"/>
</dbReference>
<protein>
    <submittedName>
        <fullName evidence="1">Uncharacterized protein</fullName>
    </submittedName>
</protein>
<comment type="caution">
    <text evidence="1">The sequence shown here is derived from an EMBL/GenBank/DDBJ whole genome shotgun (WGS) entry which is preliminary data.</text>
</comment>